<organism evidence="2 3">
    <name type="scientific">Actinomadura viridis</name>
    <dbReference type="NCBI Taxonomy" id="58110"/>
    <lineage>
        <taxon>Bacteria</taxon>
        <taxon>Bacillati</taxon>
        <taxon>Actinomycetota</taxon>
        <taxon>Actinomycetes</taxon>
        <taxon>Streptosporangiales</taxon>
        <taxon>Thermomonosporaceae</taxon>
        <taxon>Actinomadura</taxon>
    </lineage>
</organism>
<dbReference type="AlphaFoldDB" id="A0A931GK54"/>
<dbReference type="RefSeq" id="WP_197012398.1">
    <property type="nucleotide sequence ID" value="NZ_BAABES010000010.1"/>
</dbReference>
<accession>A0A931GK54</accession>
<dbReference type="InterPro" id="IPR027417">
    <property type="entry name" value="P-loop_NTPase"/>
</dbReference>
<proteinExistence type="predicted"/>
<gene>
    <name evidence="2" type="ORF">IW256_003968</name>
</gene>
<dbReference type="EMBL" id="JADOUA010000001">
    <property type="protein sequence ID" value="MBG6089855.1"/>
    <property type="molecule type" value="Genomic_DNA"/>
</dbReference>
<comment type="caution">
    <text evidence="2">The sequence shown here is derived from an EMBL/GenBank/DDBJ whole genome shotgun (WGS) entry which is preliminary data.</text>
</comment>
<dbReference type="Gene3D" id="3.40.50.300">
    <property type="entry name" value="P-loop containing nucleotide triphosphate hydrolases"/>
    <property type="match status" value="1"/>
</dbReference>
<sequence>MILASNSPALTPWRWMAATDITALTAHYATPSLWWAALTAAGASAAAAGWATWRTREARLAKTIKTARTRHKVRTNAKIAVAAGSTWMLVGSVWTPIGPRAGMQLALLGGGLAIAAPHLYRNRRRDSTLELAEPVAELAPPAEDPRLTRFRDHFCVQGTLAGARLHDFEKVPGGFRFHTELPLNRRVTFNHVKQLEDEIAALYDVPYDQVSVEPPESRSARRAVVTVLTATKAHEREEPWDGTSTYDPDAGTFNLGRYADSTRSRWQIHAPYSGACSGIVVGVQGSGKTGTLHVVASEIGQAKLCVECLAAQSCPQCTPRRFSALWMGDPQQQPFAVWRGRADVTAWGPISCVRMLSWMHAAMRHRSDFFGRMEWTDHLGRSNTGKGWFDPTPQFPQITGVIDEWPVISSDPDLGPYAVQFALDILREGRKVGFGLILGSQEADVDVLGDRGVRQYLRAFNACVHRSDRLAKQMLSIEGNPEDLPDGIHGVSYLKSLDQRSGIVQRPKHLREYLRPGENGVDVRAIADRIAADPITYDESIMRAIVPLGYAGPGQILSDDDGDWDISKLMPTAAEDDEHDVTDTTAGQAAPATAAPYAAVIHKALQDSPSADVFDLMESTGLSALEVHRAVEALVIDGHAVRHTDGNYAARI</sequence>
<feature type="transmembrane region" description="Helical" evidence="1">
    <location>
        <begin position="75"/>
        <end position="95"/>
    </location>
</feature>
<keyword evidence="1" id="KW-0472">Membrane</keyword>
<name>A0A931GK54_9ACTN</name>
<protein>
    <submittedName>
        <fullName evidence="2">Plasmid stabilization system protein ParE</fullName>
    </submittedName>
</protein>
<dbReference type="Proteomes" id="UP000614047">
    <property type="component" value="Unassembled WGS sequence"/>
</dbReference>
<feature type="transmembrane region" description="Helical" evidence="1">
    <location>
        <begin position="33"/>
        <end position="54"/>
    </location>
</feature>
<keyword evidence="1" id="KW-1133">Transmembrane helix</keyword>
<reference evidence="2" key="1">
    <citation type="submission" date="2020-11" db="EMBL/GenBank/DDBJ databases">
        <title>Sequencing the genomes of 1000 actinobacteria strains.</title>
        <authorList>
            <person name="Klenk H.-P."/>
        </authorList>
    </citation>
    <scope>NUCLEOTIDE SEQUENCE</scope>
    <source>
        <strain evidence="2">DSM 43175</strain>
    </source>
</reference>
<keyword evidence="1" id="KW-0812">Transmembrane</keyword>
<evidence type="ECO:0000313" key="3">
    <source>
        <dbReference type="Proteomes" id="UP000614047"/>
    </source>
</evidence>
<keyword evidence="3" id="KW-1185">Reference proteome</keyword>
<evidence type="ECO:0000313" key="2">
    <source>
        <dbReference type="EMBL" id="MBG6089855.1"/>
    </source>
</evidence>
<evidence type="ECO:0000256" key="1">
    <source>
        <dbReference type="SAM" id="Phobius"/>
    </source>
</evidence>